<dbReference type="InterPro" id="IPR041854">
    <property type="entry name" value="BFD-like_2Fe2S-bd_dom_sf"/>
</dbReference>
<dbReference type="AlphaFoldDB" id="A0A7W6FYQ4"/>
<keyword evidence="2" id="KW-1185">Reference proteome</keyword>
<reference evidence="1 2" key="1">
    <citation type="submission" date="2020-08" db="EMBL/GenBank/DDBJ databases">
        <title>Genomic Encyclopedia of Type Strains, Phase IV (KMG-IV): sequencing the most valuable type-strain genomes for metagenomic binning, comparative biology and taxonomic classification.</title>
        <authorList>
            <person name="Goeker M."/>
        </authorList>
    </citation>
    <scope>NUCLEOTIDE SEQUENCE [LARGE SCALE GENOMIC DNA]</scope>
    <source>
        <strain evidence="1 2">DSM 27568</strain>
    </source>
</reference>
<evidence type="ECO:0000313" key="2">
    <source>
        <dbReference type="Proteomes" id="UP000561459"/>
    </source>
</evidence>
<accession>A0A7W6FYQ4</accession>
<dbReference type="EMBL" id="JACIDY010000005">
    <property type="protein sequence ID" value="MBB3940739.1"/>
    <property type="molecule type" value="Genomic_DNA"/>
</dbReference>
<dbReference type="RefSeq" id="WP_183617323.1">
    <property type="nucleotide sequence ID" value="NZ_JACIDY010000005.1"/>
</dbReference>
<organism evidence="1 2">
    <name type="scientific">Novosphingobium fluoreni</name>
    <dbReference type="NCBI Taxonomy" id="1391222"/>
    <lineage>
        <taxon>Bacteria</taxon>
        <taxon>Pseudomonadati</taxon>
        <taxon>Pseudomonadota</taxon>
        <taxon>Alphaproteobacteria</taxon>
        <taxon>Sphingomonadales</taxon>
        <taxon>Sphingomonadaceae</taxon>
        <taxon>Novosphingobium</taxon>
    </lineage>
</organism>
<evidence type="ECO:0000313" key="1">
    <source>
        <dbReference type="EMBL" id="MBB3940739.1"/>
    </source>
</evidence>
<name>A0A7W6FYQ4_9SPHN</name>
<sequence>MYVCICNAIRECELRHLARTCRGGADELYAKLGRPPQCRQCVDEAEDIISEERLGSTLPLVIPAKENAYQLSAA</sequence>
<dbReference type="Proteomes" id="UP000561459">
    <property type="component" value="Unassembled WGS sequence"/>
</dbReference>
<comment type="caution">
    <text evidence="1">The sequence shown here is derived from an EMBL/GenBank/DDBJ whole genome shotgun (WGS) entry which is preliminary data.</text>
</comment>
<gene>
    <name evidence="1" type="ORF">GGR39_002396</name>
</gene>
<protein>
    <submittedName>
        <fullName evidence="1">Bacterioferritin-associated ferredoxin</fullName>
    </submittedName>
</protein>
<dbReference type="Gene3D" id="1.10.10.1100">
    <property type="entry name" value="BFD-like [2Fe-2S]-binding domain"/>
    <property type="match status" value="1"/>
</dbReference>
<proteinExistence type="predicted"/>